<reference evidence="1" key="1">
    <citation type="submission" date="2020-04" db="EMBL/GenBank/DDBJ databases">
        <authorList>
            <person name="Chiriac C."/>
            <person name="Salcher M."/>
            <person name="Ghai R."/>
            <person name="Kavagutti S V."/>
        </authorList>
    </citation>
    <scope>NUCLEOTIDE SEQUENCE</scope>
</reference>
<protein>
    <submittedName>
        <fullName evidence="1">Uncharacterized protein</fullName>
    </submittedName>
</protein>
<evidence type="ECO:0000313" key="1">
    <source>
        <dbReference type="EMBL" id="CAB4127363.1"/>
    </source>
</evidence>
<dbReference type="EMBL" id="LR796209">
    <property type="protein sequence ID" value="CAB4127363.1"/>
    <property type="molecule type" value="Genomic_DNA"/>
</dbReference>
<accession>A0A6J5L2D5</accession>
<gene>
    <name evidence="1" type="ORF">UFOVP75_159</name>
</gene>
<sequence length="108" mass="11824">MDESIVQGNPVLVAMRQVSANIAWPSVSHMWRDNDPSKDQVVWRQAGTIPASAILCTAEQLSILGDLDVAPTKSIPWLDEHMEVETKDISLPEGAVGWFGPSPVFVLK</sequence>
<organism evidence="1">
    <name type="scientific">uncultured Caudovirales phage</name>
    <dbReference type="NCBI Taxonomy" id="2100421"/>
    <lineage>
        <taxon>Viruses</taxon>
        <taxon>Duplodnaviria</taxon>
        <taxon>Heunggongvirae</taxon>
        <taxon>Uroviricota</taxon>
        <taxon>Caudoviricetes</taxon>
        <taxon>Peduoviridae</taxon>
        <taxon>Maltschvirus</taxon>
        <taxon>Maltschvirus maltsch</taxon>
    </lineage>
</organism>
<proteinExistence type="predicted"/>
<name>A0A6J5L2D5_9CAUD</name>